<reference evidence="2 3" key="1">
    <citation type="submission" date="2017-01" db="EMBL/GenBank/DDBJ databases">
        <authorList>
            <person name="Mah S.A."/>
            <person name="Swanson W.J."/>
            <person name="Moy G.W."/>
            <person name="Vacquier V.D."/>
        </authorList>
    </citation>
    <scope>NUCLEOTIDE SEQUENCE [LARGE SCALE GENOMIC DNA]</scope>
    <source>
        <strain evidence="2 3">DSM 7027</strain>
    </source>
</reference>
<dbReference type="InterPro" id="IPR050696">
    <property type="entry name" value="FtsA/MreB"/>
</dbReference>
<dbReference type="InterPro" id="IPR043129">
    <property type="entry name" value="ATPase_NBD"/>
</dbReference>
<dbReference type="AlphaFoldDB" id="A0A1N6WE40"/>
<gene>
    <name evidence="2" type="ORF">SAMN05421647_110104</name>
</gene>
<evidence type="ECO:0000313" key="3">
    <source>
        <dbReference type="Proteomes" id="UP000186895"/>
    </source>
</evidence>
<dbReference type="PANTHER" id="PTHR32432">
    <property type="entry name" value="CELL DIVISION PROTEIN FTSA-RELATED"/>
    <property type="match status" value="1"/>
</dbReference>
<keyword evidence="3" id="KW-1185">Reference proteome</keyword>
<dbReference type="SMART" id="SM00842">
    <property type="entry name" value="FtsA"/>
    <property type="match status" value="1"/>
</dbReference>
<organism evidence="2 3">
    <name type="scientific">Marinobacterium stanieri</name>
    <dbReference type="NCBI Taxonomy" id="49186"/>
    <lineage>
        <taxon>Bacteria</taxon>
        <taxon>Pseudomonadati</taxon>
        <taxon>Pseudomonadota</taxon>
        <taxon>Gammaproteobacteria</taxon>
        <taxon>Oceanospirillales</taxon>
        <taxon>Oceanospirillaceae</taxon>
        <taxon>Marinobacterium</taxon>
    </lineage>
</organism>
<name>A0A1N6WE40_9GAMM</name>
<dbReference type="InterPro" id="IPR003494">
    <property type="entry name" value="SHS2_FtsA"/>
</dbReference>
<dbReference type="SUPFAM" id="SSF53067">
    <property type="entry name" value="Actin-like ATPase domain"/>
    <property type="match status" value="2"/>
</dbReference>
<dbReference type="PIRSF" id="PIRSF019169">
    <property type="entry name" value="PilM"/>
    <property type="match status" value="1"/>
</dbReference>
<accession>A0A1N6WE40</accession>
<protein>
    <submittedName>
        <fullName evidence="2">Type IV pilus assembly protein PilM</fullName>
    </submittedName>
</protein>
<dbReference type="InterPro" id="IPR005883">
    <property type="entry name" value="PilM"/>
</dbReference>
<dbReference type="GO" id="GO:0051301">
    <property type="term" value="P:cell division"/>
    <property type="evidence" value="ECO:0007669"/>
    <property type="project" value="InterPro"/>
</dbReference>
<evidence type="ECO:0000259" key="1">
    <source>
        <dbReference type="SMART" id="SM00842"/>
    </source>
</evidence>
<dbReference type="Proteomes" id="UP000186895">
    <property type="component" value="Unassembled WGS sequence"/>
</dbReference>
<dbReference type="PANTHER" id="PTHR32432:SF3">
    <property type="entry name" value="ETHANOLAMINE UTILIZATION PROTEIN EUTJ"/>
    <property type="match status" value="1"/>
</dbReference>
<dbReference type="RefSeq" id="WP_010324707.1">
    <property type="nucleotide sequence ID" value="NZ_FTMN01000010.1"/>
</dbReference>
<dbReference type="EMBL" id="FTMN01000010">
    <property type="protein sequence ID" value="SIQ88344.1"/>
    <property type="molecule type" value="Genomic_DNA"/>
</dbReference>
<dbReference type="Gene3D" id="3.30.420.40">
    <property type="match status" value="2"/>
</dbReference>
<dbReference type="NCBIfam" id="TIGR01175">
    <property type="entry name" value="pilM"/>
    <property type="match status" value="1"/>
</dbReference>
<dbReference type="Pfam" id="PF11104">
    <property type="entry name" value="PilM_2"/>
    <property type="match status" value="1"/>
</dbReference>
<dbReference type="STRING" id="49186.SAMN05421647_110104"/>
<dbReference type="Gene3D" id="3.30.1490.300">
    <property type="match status" value="1"/>
</dbReference>
<sequence length="352" mass="37828">MLSFLKPKSAGWVGVDIGSSSVKLVALSQHGRAYRIQGYASVALPPAAVVDGNVEIPGEVSSAIERGLKICGGKLSSAVTAVPSSAVITKYLEISNAFEGLELEEQVQIEADQFIPYPLDEVALDFEVLGPVQKAPDLNEVLLVACRRDDTDAREDAINGSGLKCEIIDIDTYATERALTLLVDDLDESKVTGIVDIGAATLTLNVFKGSKIIYNREQAFGGNDLSNMIHQHSGLDVAEVEKQLNSGELPDEIVENFVMPFRQTVVQQVSRALQFYYSSGPQGQLSKLILGGGTSRLADLPAMVQEEIGVATELANPFKNVEVDAKINPTRLEHDSPSLLKACGLALRSFDI</sequence>
<dbReference type="CDD" id="cd24049">
    <property type="entry name" value="ASKHA_NBD_PilM"/>
    <property type="match status" value="1"/>
</dbReference>
<proteinExistence type="predicted"/>
<feature type="domain" description="SHS2" evidence="1">
    <location>
        <begin position="12"/>
        <end position="179"/>
    </location>
</feature>
<dbReference type="eggNOG" id="COG4972">
    <property type="taxonomic scope" value="Bacteria"/>
</dbReference>
<evidence type="ECO:0000313" key="2">
    <source>
        <dbReference type="EMBL" id="SIQ88344.1"/>
    </source>
</evidence>